<dbReference type="AlphaFoldDB" id="A0A9Q7AR79"/>
<dbReference type="RefSeq" id="WP_274374566.1">
    <property type="nucleotide sequence ID" value="NZ_CP072943.1"/>
</dbReference>
<reference evidence="3" key="1">
    <citation type="submission" date="2021-04" db="EMBL/GenBank/DDBJ databases">
        <title>A novel Synergistetes isolate from a pyrite-forming mixed culture.</title>
        <authorList>
            <person name="Bunk B."/>
            <person name="Sproer C."/>
            <person name="Spring S."/>
            <person name="Pester M."/>
        </authorList>
    </citation>
    <scope>NUCLEOTIDE SEQUENCE [LARGE SCALE GENOMIC DNA]</scope>
    <source>
        <strain evidence="3">J.5.4.2-T.3.5.2</strain>
    </source>
</reference>
<sequence length="178" mass="18750">MNPLVTGLITGALFGILLQRSEVLRYDRQVGALLFRDFTIVKFMVAAILSGMTGLVAARQMGLVTMDIKATVLGTNVIGDLLFGLGWGLLGYCPGTAAGAFGEGRIDVLWGMIGMIFGAMIYAEIFPFMSRGIFAAGTLGKVSFFGDVGPDGSLWLGGALLIGLALVKGLSALERKRP</sequence>
<name>A0A9Q7AR79_9BACT</name>
<dbReference type="Pfam" id="PF04143">
    <property type="entry name" value="Sulf_transp"/>
    <property type="match status" value="1"/>
</dbReference>
<gene>
    <name evidence="2" type="ORF">KAR29_05240</name>
</gene>
<keyword evidence="1" id="KW-0472">Membrane</keyword>
<organism evidence="2 3">
    <name type="scientific">Aminithiophilus ramosus</name>
    <dbReference type="NCBI Taxonomy" id="3029084"/>
    <lineage>
        <taxon>Bacteria</taxon>
        <taxon>Thermotogati</taxon>
        <taxon>Synergistota</taxon>
        <taxon>Synergistia</taxon>
        <taxon>Synergistales</taxon>
        <taxon>Aminithiophilaceae</taxon>
        <taxon>Aminithiophilus</taxon>
    </lineage>
</organism>
<keyword evidence="1" id="KW-1133">Transmembrane helix</keyword>
<proteinExistence type="predicted"/>
<evidence type="ECO:0000256" key="1">
    <source>
        <dbReference type="SAM" id="Phobius"/>
    </source>
</evidence>
<dbReference type="InterPro" id="IPR007272">
    <property type="entry name" value="Sulf_transp_TsuA/YedE"/>
</dbReference>
<keyword evidence="3" id="KW-1185">Reference proteome</keyword>
<dbReference type="KEGG" id="aram:KAR29_05240"/>
<keyword evidence="1" id="KW-0812">Transmembrane</keyword>
<dbReference type="Proteomes" id="UP000671879">
    <property type="component" value="Chromosome"/>
</dbReference>
<evidence type="ECO:0000313" key="2">
    <source>
        <dbReference type="EMBL" id="QTX33287.1"/>
    </source>
</evidence>
<accession>A0A9Q7AR79</accession>
<feature type="transmembrane region" description="Helical" evidence="1">
    <location>
        <begin position="108"/>
        <end position="125"/>
    </location>
</feature>
<feature type="transmembrane region" description="Helical" evidence="1">
    <location>
        <begin position="39"/>
        <end position="58"/>
    </location>
</feature>
<feature type="transmembrane region" description="Helical" evidence="1">
    <location>
        <begin position="70"/>
        <end position="88"/>
    </location>
</feature>
<dbReference type="EMBL" id="CP072943">
    <property type="protein sequence ID" value="QTX33287.1"/>
    <property type="molecule type" value="Genomic_DNA"/>
</dbReference>
<protein>
    <submittedName>
        <fullName evidence="2">YeeE/YedE family protein</fullName>
    </submittedName>
</protein>
<evidence type="ECO:0000313" key="3">
    <source>
        <dbReference type="Proteomes" id="UP000671879"/>
    </source>
</evidence>
<feature type="transmembrane region" description="Helical" evidence="1">
    <location>
        <begin position="154"/>
        <end position="173"/>
    </location>
</feature>